<accession>A0A1G6X6H0</accession>
<dbReference type="PROSITE" id="PS00456">
    <property type="entry name" value="NA_SOLUT_SYMP_1"/>
    <property type="match status" value="1"/>
</dbReference>
<keyword evidence="6 9" id="KW-1133">Transmembrane helix</keyword>
<feature type="transmembrane region" description="Helical" evidence="9">
    <location>
        <begin position="6"/>
        <end position="25"/>
    </location>
</feature>
<feature type="transmembrane region" description="Helical" evidence="9">
    <location>
        <begin position="351"/>
        <end position="370"/>
    </location>
</feature>
<dbReference type="PROSITE" id="PS50283">
    <property type="entry name" value="NA_SOLUT_SYMP_3"/>
    <property type="match status" value="1"/>
</dbReference>
<keyword evidence="3" id="KW-0813">Transport</keyword>
<dbReference type="AlphaFoldDB" id="A0A1G6X6H0"/>
<dbReference type="InterPro" id="IPR001734">
    <property type="entry name" value="Na/solute_symporter"/>
</dbReference>
<feature type="transmembrane region" description="Helical" evidence="9">
    <location>
        <begin position="118"/>
        <end position="144"/>
    </location>
</feature>
<dbReference type="GO" id="GO:0022857">
    <property type="term" value="F:transmembrane transporter activity"/>
    <property type="evidence" value="ECO:0007669"/>
    <property type="project" value="InterPro"/>
</dbReference>
<feature type="transmembrane region" description="Helical" evidence="9">
    <location>
        <begin position="402"/>
        <end position="421"/>
    </location>
</feature>
<evidence type="ECO:0000313" key="10">
    <source>
        <dbReference type="EMBL" id="SDD73483.1"/>
    </source>
</evidence>
<protein>
    <submittedName>
        <fullName evidence="10">Solute:Na+ symporter, SSS family</fullName>
    </submittedName>
</protein>
<feature type="transmembrane region" description="Helical" evidence="9">
    <location>
        <begin position="219"/>
        <end position="241"/>
    </location>
</feature>
<keyword evidence="11" id="KW-1185">Reference proteome</keyword>
<feature type="transmembrane region" description="Helical" evidence="9">
    <location>
        <begin position="306"/>
        <end position="330"/>
    </location>
</feature>
<dbReference type="InterPro" id="IPR038377">
    <property type="entry name" value="Na/Glc_symporter_sf"/>
</dbReference>
<feature type="transmembrane region" description="Helical" evidence="9">
    <location>
        <begin position="75"/>
        <end position="97"/>
    </location>
</feature>
<feature type="transmembrane region" description="Helical" evidence="9">
    <location>
        <begin position="376"/>
        <end position="395"/>
    </location>
</feature>
<evidence type="ECO:0000313" key="11">
    <source>
        <dbReference type="Proteomes" id="UP000198995"/>
    </source>
</evidence>
<proteinExistence type="inferred from homology"/>
<evidence type="ECO:0000256" key="4">
    <source>
        <dbReference type="ARBA" id="ARBA00022475"/>
    </source>
</evidence>
<dbReference type="OrthoDB" id="1263at2"/>
<feature type="transmembrane region" description="Helical" evidence="9">
    <location>
        <begin position="181"/>
        <end position="199"/>
    </location>
</feature>
<evidence type="ECO:0000256" key="8">
    <source>
        <dbReference type="RuleBase" id="RU362091"/>
    </source>
</evidence>
<feature type="transmembrane region" description="Helical" evidence="9">
    <location>
        <begin position="150"/>
        <end position="169"/>
    </location>
</feature>
<dbReference type="PANTHER" id="PTHR48086:SF7">
    <property type="entry name" value="SODIUM-SOLUTE SYMPORTER-RELATED"/>
    <property type="match status" value="1"/>
</dbReference>
<keyword evidence="7 9" id="KW-0472">Membrane</keyword>
<dbReference type="GO" id="GO:0046942">
    <property type="term" value="P:carboxylic acid transport"/>
    <property type="evidence" value="ECO:0007669"/>
    <property type="project" value="UniProtKB-ARBA"/>
</dbReference>
<dbReference type="Pfam" id="PF00474">
    <property type="entry name" value="SSF"/>
    <property type="match status" value="1"/>
</dbReference>
<evidence type="ECO:0000256" key="3">
    <source>
        <dbReference type="ARBA" id="ARBA00022448"/>
    </source>
</evidence>
<dbReference type="EMBL" id="FNAF01000006">
    <property type="protein sequence ID" value="SDD73483.1"/>
    <property type="molecule type" value="Genomic_DNA"/>
</dbReference>
<reference evidence="10 11" key="1">
    <citation type="submission" date="2016-10" db="EMBL/GenBank/DDBJ databases">
        <authorList>
            <person name="de Groot N.N."/>
        </authorList>
    </citation>
    <scope>NUCLEOTIDE SEQUENCE [LARGE SCALE GENOMIC DNA]</scope>
    <source>
        <strain evidence="10 11">DSM 20475</strain>
    </source>
</reference>
<organism evidence="10 11">
    <name type="scientific">Peptococcus niger</name>
    <dbReference type="NCBI Taxonomy" id="2741"/>
    <lineage>
        <taxon>Bacteria</taxon>
        <taxon>Bacillati</taxon>
        <taxon>Bacillota</taxon>
        <taxon>Clostridia</taxon>
        <taxon>Eubacteriales</taxon>
        <taxon>Peptococcaceae</taxon>
        <taxon>Peptococcus</taxon>
    </lineage>
</organism>
<dbReference type="InterPro" id="IPR018212">
    <property type="entry name" value="Na/solute_symporter_CS"/>
</dbReference>
<evidence type="ECO:0000256" key="9">
    <source>
        <dbReference type="SAM" id="Phobius"/>
    </source>
</evidence>
<evidence type="ECO:0000256" key="7">
    <source>
        <dbReference type="ARBA" id="ARBA00023136"/>
    </source>
</evidence>
<dbReference type="STRING" id="2741.SAMN04489866_10659"/>
<gene>
    <name evidence="10" type="ORF">SAMN04489866_10659</name>
</gene>
<dbReference type="InterPro" id="IPR050277">
    <property type="entry name" value="Sodium:Solute_Symporter"/>
</dbReference>
<dbReference type="GO" id="GO:0005886">
    <property type="term" value="C:plasma membrane"/>
    <property type="evidence" value="ECO:0007669"/>
    <property type="project" value="TreeGrafter"/>
</dbReference>
<feature type="transmembrane region" description="Helical" evidence="9">
    <location>
        <begin position="427"/>
        <end position="446"/>
    </location>
</feature>
<keyword evidence="4" id="KW-1003">Cell membrane</keyword>
<evidence type="ECO:0000256" key="1">
    <source>
        <dbReference type="ARBA" id="ARBA00004141"/>
    </source>
</evidence>
<name>A0A1G6X6H0_PEPNI</name>
<feature type="transmembrane region" description="Helical" evidence="9">
    <location>
        <begin position="46"/>
        <end position="69"/>
    </location>
</feature>
<sequence length="463" mass="49141">MRIVGIDYIIIIAYLLVIVASGILGSIRAGNQEDYLVAGRHLPLPIYVACITTVVIGGGATFGAATQAFNNGISAVWMVTMFGVGILSLGFLLSTKLSNLRILTISDMLTLRYKREAGMISAIISAFYTMMVAVTNAIALGVTFSAMMGWPLKLAIFIAAGIALAYTLLGGMTSIALTDTIQFTIMTIAIFFILLPQGFSKVGGIAGLKDTLPESYFDIGAVGVHKIFSWFILFALGLAIGQDIWQRVFGAKNSSVAKRGTVIGGIYTILWAIAMTFAGMFAFSLAPGIDPQNALSEAVLLIVPAGFRGLVFAGIMSAFLSTISGCMLASSTLILNDILRLDNGKIARTRVMVIAVGGTVIALSVAIQSVLTALDIAYAILSGCIFVPVIAGFFWKRANWKGACGSMVMSFFAVVCSMIKWGTSSTAPIMIGIVISVVSIIVISLITEPEDPEKLTEWENKLI</sequence>
<dbReference type="Proteomes" id="UP000198995">
    <property type="component" value="Unassembled WGS sequence"/>
</dbReference>
<feature type="transmembrane region" description="Helical" evidence="9">
    <location>
        <begin position="262"/>
        <end position="286"/>
    </location>
</feature>
<evidence type="ECO:0000256" key="2">
    <source>
        <dbReference type="ARBA" id="ARBA00006434"/>
    </source>
</evidence>
<comment type="similarity">
    <text evidence="2 8">Belongs to the sodium:solute symporter (SSF) (TC 2.A.21) family.</text>
</comment>
<comment type="subcellular location">
    <subcellularLocation>
        <location evidence="1">Membrane</location>
        <topology evidence="1">Multi-pass membrane protein</topology>
    </subcellularLocation>
</comment>
<keyword evidence="5 9" id="KW-0812">Transmembrane</keyword>
<dbReference type="Gene3D" id="1.20.1730.10">
    <property type="entry name" value="Sodium/glucose cotransporter"/>
    <property type="match status" value="1"/>
</dbReference>
<evidence type="ECO:0000256" key="6">
    <source>
        <dbReference type="ARBA" id="ARBA00022989"/>
    </source>
</evidence>
<dbReference type="PANTHER" id="PTHR48086">
    <property type="entry name" value="SODIUM/PROLINE SYMPORTER-RELATED"/>
    <property type="match status" value="1"/>
</dbReference>
<dbReference type="RefSeq" id="WP_091791839.1">
    <property type="nucleotide sequence ID" value="NZ_FNAF01000006.1"/>
</dbReference>
<evidence type="ECO:0000256" key="5">
    <source>
        <dbReference type="ARBA" id="ARBA00022692"/>
    </source>
</evidence>